<accession>G5A9X6</accession>
<dbReference type="Proteomes" id="UP000002640">
    <property type="component" value="Unassembled WGS sequence"/>
</dbReference>
<dbReference type="SMR" id="G5A9X6"/>
<dbReference type="InParanoid" id="G5A9X6"/>
<keyword evidence="2" id="KW-1185">Reference proteome</keyword>
<protein>
    <submittedName>
        <fullName evidence="1">Uncharacterized protein</fullName>
    </submittedName>
</protein>
<organism evidence="1 2">
    <name type="scientific">Phytophthora sojae (strain P6497)</name>
    <name type="common">Soybean stem and root rot agent</name>
    <name type="synonym">Phytophthora megasperma f. sp. glycines</name>
    <dbReference type="NCBI Taxonomy" id="1094619"/>
    <lineage>
        <taxon>Eukaryota</taxon>
        <taxon>Sar</taxon>
        <taxon>Stramenopiles</taxon>
        <taxon>Oomycota</taxon>
        <taxon>Peronosporomycetes</taxon>
        <taxon>Peronosporales</taxon>
        <taxon>Peronosporaceae</taxon>
        <taxon>Phytophthora</taxon>
    </lineage>
</organism>
<evidence type="ECO:0000313" key="2">
    <source>
        <dbReference type="Proteomes" id="UP000002640"/>
    </source>
</evidence>
<dbReference type="RefSeq" id="XP_009536972.1">
    <property type="nucleotide sequence ID" value="XM_009538677.1"/>
</dbReference>
<name>G5A9X6_PHYSP</name>
<gene>
    <name evidence="1" type="ORF">PHYSODRAFT_306592</name>
</gene>
<reference evidence="1 2" key="1">
    <citation type="journal article" date="2006" name="Science">
        <title>Phytophthora genome sequences uncover evolutionary origins and mechanisms of pathogenesis.</title>
        <authorList>
            <person name="Tyler B.M."/>
            <person name="Tripathy S."/>
            <person name="Zhang X."/>
            <person name="Dehal P."/>
            <person name="Jiang R.H."/>
            <person name="Aerts A."/>
            <person name="Arredondo F.D."/>
            <person name="Baxter L."/>
            <person name="Bensasson D."/>
            <person name="Beynon J.L."/>
            <person name="Chapman J."/>
            <person name="Damasceno C.M."/>
            <person name="Dorrance A.E."/>
            <person name="Dou D."/>
            <person name="Dickerman A.W."/>
            <person name="Dubchak I.L."/>
            <person name="Garbelotto M."/>
            <person name="Gijzen M."/>
            <person name="Gordon S.G."/>
            <person name="Govers F."/>
            <person name="Grunwald N.J."/>
            <person name="Huang W."/>
            <person name="Ivors K.L."/>
            <person name="Jones R.W."/>
            <person name="Kamoun S."/>
            <person name="Krampis K."/>
            <person name="Lamour K.H."/>
            <person name="Lee M.K."/>
            <person name="McDonald W.H."/>
            <person name="Medina M."/>
            <person name="Meijer H.J."/>
            <person name="Nordberg E.K."/>
            <person name="Maclean D.J."/>
            <person name="Ospina-Giraldo M.D."/>
            <person name="Morris P.F."/>
            <person name="Phuntumart V."/>
            <person name="Putnam N.H."/>
            <person name="Rash S."/>
            <person name="Rose J.K."/>
            <person name="Sakihama Y."/>
            <person name="Salamov A.A."/>
            <person name="Savidor A."/>
            <person name="Scheuring C.F."/>
            <person name="Smith B.M."/>
            <person name="Sobral B.W."/>
            <person name="Terry A."/>
            <person name="Torto-Alalibo T.A."/>
            <person name="Win J."/>
            <person name="Xu Z."/>
            <person name="Zhang H."/>
            <person name="Grigoriev I.V."/>
            <person name="Rokhsar D.S."/>
            <person name="Boore J.L."/>
        </authorList>
    </citation>
    <scope>NUCLEOTIDE SEQUENCE [LARGE SCALE GENOMIC DNA]</scope>
    <source>
        <strain evidence="1 2">P6497</strain>
    </source>
</reference>
<dbReference type="GeneID" id="20642748"/>
<dbReference type="KEGG" id="psoj:PHYSODRAFT_306592"/>
<sequence>MPNEVSCERRSVTIKMEHNLADQLNCMEATHKLELQCMVQRHEESRRALELARADTCKLRKELAGIREQVSRVRRLFEQEGAAQNVALQQIKASRRRTTGLLAVLNGALGGRAAVPVKKEVPEQTGTRFQLVTDAEEEKTVDTKDLLDQTSRSKRETFIRAGHPKRAVRVLYEFLAVFAIEADAKLWH</sequence>
<proteinExistence type="predicted"/>
<dbReference type="EMBL" id="JH159162">
    <property type="protein sequence ID" value="EGZ07406.1"/>
    <property type="molecule type" value="Genomic_DNA"/>
</dbReference>
<dbReference type="AlphaFoldDB" id="G5A9X6"/>
<evidence type="ECO:0000313" key="1">
    <source>
        <dbReference type="EMBL" id="EGZ07406.1"/>
    </source>
</evidence>